<gene>
    <name evidence="2" type="ORF">IDH45_01695</name>
</gene>
<dbReference type="PANTHER" id="PTHR41324">
    <property type="entry name" value="MEMBRANE PROTEIN-RELATED"/>
    <property type="match status" value="1"/>
</dbReference>
<feature type="transmembrane region" description="Helical" evidence="1">
    <location>
        <begin position="232"/>
        <end position="259"/>
    </location>
</feature>
<organism evidence="2 3">
    <name type="scientific">Paenibacillus oceani</name>
    <dbReference type="NCBI Taxonomy" id="2772510"/>
    <lineage>
        <taxon>Bacteria</taxon>
        <taxon>Bacillati</taxon>
        <taxon>Bacillota</taxon>
        <taxon>Bacilli</taxon>
        <taxon>Bacillales</taxon>
        <taxon>Paenibacillaceae</taxon>
        <taxon>Paenibacillus</taxon>
    </lineage>
</organism>
<keyword evidence="3" id="KW-1185">Reference proteome</keyword>
<keyword evidence="1" id="KW-0472">Membrane</keyword>
<comment type="caution">
    <text evidence="2">The sequence shown here is derived from an EMBL/GenBank/DDBJ whole genome shotgun (WGS) entry which is preliminary data.</text>
</comment>
<feature type="transmembrane region" description="Helical" evidence="1">
    <location>
        <begin position="271"/>
        <end position="297"/>
    </location>
</feature>
<feature type="transmembrane region" description="Helical" evidence="1">
    <location>
        <begin position="166"/>
        <end position="185"/>
    </location>
</feature>
<feature type="transmembrane region" description="Helical" evidence="1">
    <location>
        <begin position="72"/>
        <end position="92"/>
    </location>
</feature>
<keyword evidence="1" id="KW-1133">Transmembrane helix</keyword>
<feature type="transmembrane region" description="Helical" evidence="1">
    <location>
        <begin position="206"/>
        <end position="226"/>
    </location>
</feature>
<feature type="transmembrane region" description="Helical" evidence="1">
    <location>
        <begin position="104"/>
        <end position="125"/>
    </location>
</feature>
<dbReference type="Proteomes" id="UP000639396">
    <property type="component" value="Unassembled WGS sequence"/>
</dbReference>
<dbReference type="PANTHER" id="PTHR41324:SF1">
    <property type="entry name" value="DUF2232 DOMAIN-CONTAINING PROTEIN"/>
    <property type="match status" value="1"/>
</dbReference>
<dbReference type="EMBL" id="JACXJA010000002">
    <property type="protein sequence ID" value="MBD2860699.1"/>
    <property type="molecule type" value="Genomic_DNA"/>
</dbReference>
<evidence type="ECO:0000313" key="3">
    <source>
        <dbReference type="Proteomes" id="UP000639396"/>
    </source>
</evidence>
<protein>
    <submittedName>
        <fullName evidence="2">DUF2232 domain-containing protein</fullName>
    </submittedName>
</protein>
<dbReference type="AlphaFoldDB" id="A0A927C3L9"/>
<feature type="transmembrane region" description="Helical" evidence="1">
    <location>
        <begin position="6"/>
        <end position="39"/>
    </location>
</feature>
<name>A0A927C3L9_9BACL</name>
<evidence type="ECO:0000256" key="1">
    <source>
        <dbReference type="SAM" id="Phobius"/>
    </source>
</evidence>
<reference evidence="2" key="1">
    <citation type="submission" date="2020-09" db="EMBL/GenBank/DDBJ databases">
        <title>A novel bacterium of genus Paenibacillus, isolated from South China Sea.</title>
        <authorList>
            <person name="Huang H."/>
            <person name="Mo K."/>
            <person name="Hu Y."/>
        </authorList>
    </citation>
    <scope>NUCLEOTIDE SEQUENCE</scope>
    <source>
        <strain evidence="2">IB182363</strain>
    </source>
</reference>
<feature type="transmembrane region" description="Helical" evidence="1">
    <location>
        <begin position="48"/>
        <end position="66"/>
    </location>
</feature>
<dbReference type="InterPro" id="IPR018710">
    <property type="entry name" value="DUF2232"/>
</dbReference>
<dbReference type="Pfam" id="PF09991">
    <property type="entry name" value="DUF2232"/>
    <property type="match status" value="1"/>
</dbReference>
<evidence type="ECO:0000313" key="2">
    <source>
        <dbReference type="EMBL" id="MBD2860699.1"/>
    </source>
</evidence>
<dbReference type="RefSeq" id="WP_190924072.1">
    <property type="nucleotide sequence ID" value="NZ_JACXJA010000002.1"/>
</dbReference>
<proteinExistence type="predicted"/>
<sequence length="310" mass="34524">MNRQALLWSLILVVLLLLLSTPLVMVAMSLAMIPVVYLFVRLDTKKFVVYYVLSLLALYAVTSMFGSGTLGTVAVVFSLGLLIPAIVMGVLYKKKSSARSVITGGTVAFLAQLLVFLLLLTLFGVQVTDEIRQFMRSSLETVPAELRELIPATMIDQIIDVMVQMLPLYLIGISVYYSVITHWLARKALNRSGESIPGLRPAKEWMLPKSFVWYYLIALVLNLIFLEPDGSMIVMMLLNVMPILMAAFTVQAFAFFFFLADVKGWSKAVPVVLVIVSAFLLLLLPGIIQLFTLLGLFDVAFPIRSRMKKS</sequence>
<keyword evidence="1" id="KW-0812">Transmembrane</keyword>
<accession>A0A927C3L9</accession>